<keyword evidence="2" id="KW-1133">Transmembrane helix</keyword>
<reference evidence="3 4" key="1">
    <citation type="submission" date="2019-07" db="EMBL/GenBank/DDBJ databases">
        <title>Whole genome shotgun sequence of Cellulomonas composti NBRC 100758.</title>
        <authorList>
            <person name="Hosoyama A."/>
            <person name="Uohara A."/>
            <person name="Ohji S."/>
            <person name="Ichikawa N."/>
        </authorList>
    </citation>
    <scope>NUCLEOTIDE SEQUENCE [LARGE SCALE GENOMIC DNA]</scope>
    <source>
        <strain evidence="3 4">NBRC 100758</strain>
    </source>
</reference>
<feature type="region of interest" description="Disordered" evidence="1">
    <location>
        <begin position="325"/>
        <end position="361"/>
    </location>
</feature>
<dbReference type="RefSeq" id="WP_146842029.1">
    <property type="nucleotide sequence ID" value="NZ_BJWG01000003.1"/>
</dbReference>
<protein>
    <recommendedName>
        <fullName evidence="5">Thioredoxin-like fold domain-containing protein</fullName>
    </recommendedName>
</protein>
<name>A0A511J8U3_9CELL</name>
<feature type="region of interest" description="Disordered" evidence="1">
    <location>
        <begin position="168"/>
        <end position="197"/>
    </location>
</feature>
<evidence type="ECO:0000313" key="3">
    <source>
        <dbReference type="EMBL" id="GEL94414.1"/>
    </source>
</evidence>
<comment type="caution">
    <text evidence="3">The sequence shown here is derived from an EMBL/GenBank/DDBJ whole genome shotgun (WGS) entry which is preliminary data.</text>
</comment>
<accession>A0A511J8U3</accession>
<dbReference type="EMBL" id="BJWG01000003">
    <property type="protein sequence ID" value="GEL94414.1"/>
    <property type="molecule type" value="Genomic_DNA"/>
</dbReference>
<dbReference type="SUPFAM" id="SSF52833">
    <property type="entry name" value="Thioredoxin-like"/>
    <property type="match status" value="1"/>
</dbReference>
<dbReference type="OrthoDB" id="117402at2"/>
<evidence type="ECO:0000256" key="2">
    <source>
        <dbReference type="SAM" id="Phobius"/>
    </source>
</evidence>
<dbReference type="Gene3D" id="3.40.30.10">
    <property type="entry name" value="Glutaredoxin"/>
    <property type="match status" value="1"/>
</dbReference>
<keyword evidence="2" id="KW-0472">Membrane</keyword>
<dbReference type="Proteomes" id="UP000321720">
    <property type="component" value="Unassembled WGS sequence"/>
</dbReference>
<gene>
    <name evidence="3" type="ORF">CCO02nite_10720</name>
</gene>
<dbReference type="InterPro" id="IPR036249">
    <property type="entry name" value="Thioredoxin-like_sf"/>
</dbReference>
<dbReference type="AlphaFoldDB" id="A0A511J8U3"/>
<evidence type="ECO:0000256" key="1">
    <source>
        <dbReference type="SAM" id="MobiDB-lite"/>
    </source>
</evidence>
<evidence type="ECO:0008006" key="5">
    <source>
        <dbReference type="Google" id="ProtNLM"/>
    </source>
</evidence>
<proteinExistence type="predicted"/>
<keyword evidence="2" id="KW-0812">Transmembrane</keyword>
<keyword evidence="4" id="KW-1185">Reference proteome</keyword>
<feature type="transmembrane region" description="Helical" evidence="2">
    <location>
        <begin position="40"/>
        <end position="61"/>
    </location>
</feature>
<organism evidence="3 4">
    <name type="scientific">Cellulomonas composti</name>
    <dbReference type="NCBI Taxonomy" id="266130"/>
    <lineage>
        <taxon>Bacteria</taxon>
        <taxon>Bacillati</taxon>
        <taxon>Actinomycetota</taxon>
        <taxon>Actinomycetes</taxon>
        <taxon>Micrococcales</taxon>
        <taxon>Cellulomonadaceae</taxon>
        <taxon>Cellulomonas</taxon>
    </lineage>
</organism>
<sequence>MSYAKSARSKTAYKQRRASDKELAAIERARRVRRARLRRFGLRAGAVVGCVAVVGAIVVGVQSRARAAGTGPANMASDGIVLLGTESSTYAVHNDALAPGDEPVPSGASAADGVLPIVMYVDYRDPQGAAFWTASSADIAGMLADGSATLEVHPLALLDGAEVAQPAPVADADPTSDPTTDPTADPTTDPTSGATTYTATGDYSARAAGALGCVANFDPDQALLVHSALEQAVDTLPADGLDDDALAALVADAGVTSDDVADCIQGHDYTDWAAQVTDRAATSVPFDIGSVTTSPVVLVDGQPYTGGLGDADAFQSFVTQVFTSLDGTDLGTTDPTTDPTTEPSTEPTTEPTIEPSADATE</sequence>
<feature type="compositionally biased region" description="Low complexity" evidence="1">
    <location>
        <begin position="325"/>
        <end position="352"/>
    </location>
</feature>
<evidence type="ECO:0000313" key="4">
    <source>
        <dbReference type="Proteomes" id="UP000321720"/>
    </source>
</evidence>